<dbReference type="InterPro" id="IPR002314">
    <property type="entry name" value="aa-tRNA-synt_IIb"/>
</dbReference>
<proteinExistence type="predicted"/>
<dbReference type="InterPro" id="IPR015866">
    <property type="entry name" value="Ser-tRNA-synth_1_N"/>
</dbReference>
<dbReference type="Proteomes" id="UP000824002">
    <property type="component" value="Unassembled WGS sequence"/>
</dbReference>
<feature type="coiled-coil region" evidence="11">
    <location>
        <begin position="66"/>
        <end position="100"/>
    </location>
</feature>
<reference evidence="13" key="2">
    <citation type="journal article" date="2021" name="PeerJ">
        <title>Extensive microbial diversity within the chicken gut microbiome revealed by metagenomics and culture.</title>
        <authorList>
            <person name="Gilroy R."/>
            <person name="Ravi A."/>
            <person name="Getino M."/>
            <person name="Pursley I."/>
            <person name="Horton D.L."/>
            <person name="Alikhan N.F."/>
            <person name="Baker D."/>
            <person name="Gharbi K."/>
            <person name="Hall N."/>
            <person name="Watson M."/>
            <person name="Adriaenssens E.M."/>
            <person name="Foster-Nyarko E."/>
            <person name="Jarju S."/>
            <person name="Secka A."/>
            <person name="Antonio M."/>
            <person name="Oren A."/>
            <person name="Chaudhuri R.R."/>
            <person name="La Ragione R."/>
            <person name="Hildebrand F."/>
            <person name="Pallen M.J."/>
        </authorList>
    </citation>
    <scope>NUCLEOTIDE SEQUENCE</scope>
    <source>
        <strain evidence="13">CHK199-13235</strain>
    </source>
</reference>
<evidence type="ECO:0000313" key="13">
    <source>
        <dbReference type="EMBL" id="HIS77656.1"/>
    </source>
</evidence>
<evidence type="ECO:0000256" key="11">
    <source>
        <dbReference type="SAM" id="Coils"/>
    </source>
</evidence>
<feature type="binding site" evidence="10">
    <location>
        <begin position="265"/>
        <end position="267"/>
    </location>
    <ligand>
        <name>ATP</name>
        <dbReference type="ChEBI" id="CHEBI:30616"/>
    </ligand>
</feature>
<dbReference type="GO" id="GO:0005737">
    <property type="term" value="C:cytoplasm"/>
    <property type="evidence" value="ECO:0007669"/>
    <property type="project" value="UniProtKB-UniRule"/>
</dbReference>
<evidence type="ECO:0000256" key="3">
    <source>
        <dbReference type="ARBA" id="ARBA00022598"/>
    </source>
</evidence>
<dbReference type="GO" id="GO:0005524">
    <property type="term" value="F:ATP binding"/>
    <property type="evidence" value="ECO:0007669"/>
    <property type="project" value="UniProtKB-KW"/>
</dbReference>
<dbReference type="GO" id="GO:0016740">
    <property type="term" value="F:transferase activity"/>
    <property type="evidence" value="ECO:0007669"/>
    <property type="project" value="UniProtKB-ARBA"/>
</dbReference>
<protein>
    <recommendedName>
        <fullName evidence="1 8">Serine--tRNA ligase</fullName>
        <ecNumber evidence="1 8">6.1.1.11</ecNumber>
    </recommendedName>
</protein>
<keyword evidence="7" id="KW-0030">Aminoacyl-tRNA synthetase</keyword>
<dbReference type="GO" id="GO:0004828">
    <property type="term" value="F:serine-tRNA ligase activity"/>
    <property type="evidence" value="ECO:0007669"/>
    <property type="project" value="UniProtKB-UniRule"/>
</dbReference>
<evidence type="ECO:0000256" key="5">
    <source>
        <dbReference type="ARBA" id="ARBA00022840"/>
    </source>
</evidence>
<evidence type="ECO:0000256" key="1">
    <source>
        <dbReference type="ARBA" id="ARBA00012840"/>
    </source>
</evidence>
<evidence type="ECO:0000256" key="4">
    <source>
        <dbReference type="ARBA" id="ARBA00022741"/>
    </source>
</evidence>
<comment type="caution">
    <text evidence="13">The sequence shown here is derived from an EMBL/GenBank/DDBJ whole genome shotgun (WGS) entry which is preliminary data.</text>
</comment>
<dbReference type="InterPro" id="IPR002317">
    <property type="entry name" value="Ser-tRNA-ligase_type_1"/>
</dbReference>
<dbReference type="Pfam" id="PF00587">
    <property type="entry name" value="tRNA-synt_2b"/>
    <property type="match status" value="1"/>
</dbReference>
<feature type="binding site" evidence="9">
    <location>
        <position position="234"/>
    </location>
    <ligand>
        <name>L-serine</name>
        <dbReference type="ChEBI" id="CHEBI:33384"/>
    </ligand>
</feature>
<keyword evidence="6" id="KW-0648">Protein biosynthesis</keyword>
<dbReference type="SUPFAM" id="SSF55681">
    <property type="entry name" value="Class II aaRS and biotin synthetases"/>
    <property type="match status" value="1"/>
</dbReference>
<dbReference type="PRINTS" id="PR00981">
    <property type="entry name" value="TRNASYNTHSER"/>
</dbReference>
<evidence type="ECO:0000256" key="6">
    <source>
        <dbReference type="ARBA" id="ARBA00022917"/>
    </source>
</evidence>
<evidence type="ECO:0000313" key="14">
    <source>
        <dbReference type="Proteomes" id="UP000824002"/>
    </source>
</evidence>
<dbReference type="EMBL" id="DVJP01000082">
    <property type="protein sequence ID" value="HIS77656.1"/>
    <property type="molecule type" value="Genomic_DNA"/>
</dbReference>
<dbReference type="PIRSF" id="PIRSF001529">
    <property type="entry name" value="Ser-tRNA-synth_IIa"/>
    <property type="match status" value="1"/>
</dbReference>
<dbReference type="SUPFAM" id="SSF46589">
    <property type="entry name" value="tRNA-binding arm"/>
    <property type="match status" value="1"/>
</dbReference>
<dbReference type="FunFam" id="3.30.930.10:FF:000034">
    <property type="entry name" value="Serine--tRNA ligase"/>
    <property type="match status" value="1"/>
</dbReference>
<dbReference type="InterPro" id="IPR010978">
    <property type="entry name" value="tRNA-bd_arm"/>
</dbReference>
<keyword evidence="2" id="KW-0963">Cytoplasm</keyword>
<dbReference type="InterPro" id="IPR042103">
    <property type="entry name" value="SerRS_1_N_sf"/>
</dbReference>
<accession>A0A9D1FPK0</accession>
<feature type="site" description="Important for serine binding" evidence="9">
    <location>
        <position position="386"/>
    </location>
</feature>
<evidence type="ECO:0000256" key="8">
    <source>
        <dbReference type="NCBIfam" id="TIGR00414"/>
    </source>
</evidence>
<keyword evidence="5 10" id="KW-0067">ATP-binding</keyword>
<dbReference type="PROSITE" id="PS50862">
    <property type="entry name" value="AA_TRNA_LIGASE_II"/>
    <property type="match status" value="1"/>
</dbReference>
<gene>
    <name evidence="13" type="primary">serS</name>
    <name evidence="13" type="ORF">IAB51_12800</name>
</gene>
<evidence type="ECO:0000256" key="2">
    <source>
        <dbReference type="ARBA" id="ARBA00022490"/>
    </source>
</evidence>
<feature type="binding site" evidence="9">
    <location>
        <position position="288"/>
    </location>
    <ligand>
        <name>L-serine</name>
        <dbReference type="ChEBI" id="CHEBI:33384"/>
    </ligand>
</feature>
<name>A0A9D1FPK0_9FIRM</name>
<organism evidence="13 14">
    <name type="scientific">Candidatus Merdivicinus excrementipullorum</name>
    <dbReference type="NCBI Taxonomy" id="2840867"/>
    <lineage>
        <taxon>Bacteria</taxon>
        <taxon>Bacillati</taxon>
        <taxon>Bacillota</taxon>
        <taxon>Clostridia</taxon>
        <taxon>Eubacteriales</taxon>
        <taxon>Oscillospiraceae</taxon>
        <taxon>Oscillospiraceae incertae sedis</taxon>
        <taxon>Candidatus Merdivicinus</taxon>
    </lineage>
</organism>
<evidence type="ECO:0000256" key="9">
    <source>
        <dbReference type="PIRSR" id="PIRSR001529-1"/>
    </source>
</evidence>
<keyword evidence="4" id="KW-0547">Nucleotide-binding</keyword>
<dbReference type="PANTHER" id="PTHR11778">
    <property type="entry name" value="SERYL-TRNA SYNTHETASE"/>
    <property type="match status" value="1"/>
</dbReference>
<dbReference type="InterPro" id="IPR045864">
    <property type="entry name" value="aa-tRNA-synth_II/BPL/LPL"/>
</dbReference>
<evidence type="ECO:0000259" key="12">
    <source>
        <dbReference type="PROSITE" id="PS50862"/>
    </source>
</evidence>
<keyword evidence="11" id="KW-0175">Coiled coil</keyword>
<dbReference type="Pfam" id="PF02403">
    <property type="entry name" value="Seryl_tRNA_N"/>
    <property type="match status" value="1"/>
</dbReference>
<evidence type="ECO:0000256" key="7">
    <source>
        <dbReference type="ARBA" id="ARBA00023146"/>
    </source>
</evidence>
<dbReference type="GO" id="GO:0140096">
    <property type="term" value="F:catalytic activity, acting on a protein"/>
    <property type="evidence" value="ECO:0007669"/>
    <property type="project" value="UniProtKB-ARBA"/>
</dbReference>
<feature type="binding site" evidence="9">
    <location>
        <position position="384"/>
    </location>
    <ligand>
        <name>L-serine</name>
        <dbReference type="ChEBI" id="CHEBI:33384"/>
    </ligand>
</feature>
<feature type="domain" description="Aminoacyl-transfer RNA synthetases class-II family profile" evidence="12">
    <location>
        <begin position="143"/>
        <end position="411"/>
    </location>
</feature>
<dbReference type="Gene3D" id="3.30.930.10">
    <property type="entry name" value="Bira Bifunctional Protein, Domain 2"/>
    <property type="match status" value="1"/>
</dbReference>
<dbReference type="Gene3D" id="1.10.287.40">
    <property type="entry name" value="Serine-tRNA synthetase, tRNA binding domain"/>
    <property type="match status" value="1"/>
</dbReference>
<feature type="binding site" evidence="10">
    <location>
        <begin position="352"/>
        <end position="355"/>
    </location>
    <ligand>
        <name>ATP</name>
        <dbReference type="ChEBI" id="CHEBI:30616"/>
    </ligand>
</feature>
<keyword evidence="3 13" id="KW-0436">Ligase</keyword>
<reference evidence="13" key="1">
    <citation type="submission" date="2020-10" db="EMBL/GenBank/DDBJ databases">
        <authorList>
            <person name="Gilroy R."/>
        </authorList>
    </citation>
    <scope>NUCLEOTIDE SEQUENCE</scope>
    <source>
        <strain evidence="13">CHK199-13235</strain>
    </source>
</reference>
<feature type="binding site" evidence="9">
    <location>
        <position position="265"/>
    </location>
    <ligand>
        <name>L-serine</name>
        <dbReference type="ChEBI" id="CHEBI:33384"/>
    </ligand>
</feature>
<dbReference type="EC" id="6.1.1.11" evidence="1 8"/>
<dbReference type="NCBIfam" id="TIGR00414">
    <property type="entry name" value="serS"/>
    <property type="match status" value="1"/>
</dbReference>
<dbReference type="AlphaFoldDB" id="A0A9D1FPK0"/>
<dbReference type="InterPro" id="IPR006195">
    <property type="entry name" value="aa-tRNA-synth_II"/>
</dbReference>
<sequence>MIDIKFLRNNPEIVKENIRKKFQDRKLPLVDEVIELDKQSRAAQQEAGELRASRNKISKSIGALMAQGKKEEAEEMKKKVAEQADRLAELEKLEAELQEKVTKIMMVIPNIIDPSVPIGKDDSENVEVQKYGEPVVPDFEIPYHTDIMERFNGIDLDSARKVAGNGFYYLMGDIARLHSAVISYARDFMIDRGFTYCVPPFMIRSNVVTGVMSFDEMDAMMYKIEGEDLYLIGTSEHSMIGKFIDTILDESALPQTLTSYSPCFRKEKGAHGLEERGVYRIHQFEKQEMIVVCKPEDSKMWFDKLWQNTVDLFRSMDIPVRTLECCSGDLADLKVKSVDVEAWSPRQKKYFEVGSCSNLGDAQARRLKIRVNGENGKYFAHTLNNTVVAPPRMLIAFLENNLNADGSVNIPAALRPYMGGKEKLIPVK</sequence>
<dbReference type="GO" id="GO:0006434">
    <property type="term" value="P:seryl-tRNA aminoacylation"/>
    <property type="evidence" value="ECO:0007669"/>
    <property type="project" value="UniProtKB-UniRule"/>
</dbReference>
<evidence type="ECO:0000256" key="10">
    <source>
        <dbReference type="PIRSR" id="PIRSR001529-2"/>
    </source>
</evidence>